<name>V8QKZ3_9BURK</name>
<sequence length="118" mass="12595">MKAIWYALLGSSMGLLAGCAGITLPEYQKPAIDRTSDVQPKLLAKCILEGWKGPYPAANLTMSDADHYFGAIPGPDKPKAKISVAPKSMDSNSGTRVTLRVAEGTSPDIVTIVEQCMR</sequence>
<feature type="signal peptide" evidence="1">
    <location>
        <begin position="1"/>
        <end position="17"/>
    </location>
</feature>
<dbReference type="EMBL" id="AYXT01000015">
    <property type="protein sequence ID" value="ETF00317.1"/>
    <property type="molecule type" value="Genomic_DNA"/>
</dbReference>
<evidence type="ECO:0000256" key="1">
    <source>
        <dbReference type="SAM" id="SignalP"/>
    </source>
</evidence>
<organism evidence="2 3">
    <name type="scientific">Advenella kashmirensis W13003</name>
    <dbReference type="NCBI Taxonomy" id="1424334"/>
    <lineage>
        <taxon>Bacteria</taxon>
        <taxon>Pseudomonadati</taxon>
        <taxon>Pseudomonadota</taxon>
        <taxon>Betaproteobacteria</taxon>
        <taxon>Burkholderiales</taxon>
        <taxon>Alcaligenaceae</taxon>
    </lineage>
</organism>
<dbReference type="PROSITE" id="PS51257">
    <property type="entry name" value="PROKAR_LIPOPROTEIN"/>
    <property type="match status" value="1"/>
</dbReference>
<feature type="chain" id="PRO_5004771622" description="Lipoprotein" evidence="1">
    <location>
        <begin position="18"/>
        <end position="118"/>
    </location>
</feature>
<dbReference type="PATRIC" id="fig|1424334.3.peg.4558"/>
<proteinExistence type="predicted"/>
<reference evidence="2 3" key="1">
    <citation type="journal article" date="2014" name="Genome Announc.">
        <title>Draft Genome Sequence of Advenella kashmirensis Strain W13003, a Polycyclic Aromatic Hydrocarbon-Degrading Bacterium.</title>
        <authorList>
            <person name="Wang X."/>
            <person name="Jin D."/>
            <person name="Zhou L."/>
            <person name="Wu L."/>
            <person name="An W."/>
            <person name="Zhao L."/>
        </authorList>
    </citation>
    <scope>NUCLEOTIDE SEQUENCE [LARGE SCALE GENOMIC DNA]</scope>
    <source>
        <strain evidence="2 3">W13003</strain>
    </source>
</reference>
<evidence type="ECO:0000313" key="2">
    <source>
        <dbReference type="EMBL" id="ETF00317.1"/>
    </source>
</evidence>
<dbReference type="RefSeq" id="WP_024007455.1">
    <property type="nucleotide sequence ID" value="NZ_KI650984.1"/>
</dbReference>
<dbReference type="AlphaFoldDB" id="V8QKZ3"/>
<dbReference type="OrthoDB" id="8685303at2"/>
<evidence type="ECO:0000313" key="3">
    <source>
        <dbReference type="Proteomes" id="UP000018733"/>
    </source>
</evidence>
<gene>
    <name evidence="2" type="ORF">W822_22760</name>
</gene>
<dbReference type="Proteomes" id="UP000018733">
    <property type="component" value="Unassembled WGS sequence"/>
</dbReference>
<keyword evidence="1" id="KW-0732">Signal</keyword>
<comment type="caution">
    <text evidence="2">The sequence shown here is derived from an EMBL/GenBank/DDBJ whole genome shotgun (WGS) entry which is preliminary data.</text>
</comment>
<dbReference type="STRING" id="1424334.W822_22760"/>
<dbReference type="HOGENOM" id="CLU_2068106_0_0_4"/>
<keyword evidence="3" id="KW-1185">Reference proteome</keyword>
<evidence type="ECO:0008006" key="4">
    <source>
        <dbReference type="Google" id="ProtNLM"/>
    </source>
</evidence>
<accession>V8QKZ3</accession>
<protein>
    <recommendedName>
        <fullName evidence="4">Lipoprotein</fullName>
    </recommendedName>
</protein>